<proteinExistence type="predicted"/>
<sequence>MKKLTIILGVAALAWGGVHLIPDGENHATVERIIDGDTLDASIKRKTVRIRLLNIDTPEIGQEGNPSECFAEDAKQRLGELVPPGTKVHLEYDQERTDKYGRTLAGVFLEEQFVNEQLASEGLARAILVEPNSRFYQQIRDAETSSRATGVGIFGATPGCFTADQELQDAIDSIIQEDRALAETDLNDPASISVTRKRLKTIKRQLDRLMNTVGQNELYYEEDLARFLDEIGQHAENASKQLEDTAARARALEAERKARELEERRRLAEEKRKNEELKTQQNQIPSPPAPDATNPNQHSAPSAPVVDNYTGCRAYGGNYVLGNVDKNGRRYAKIDCSTKIQIG</sequence>
<dbReference type="PROSITE" id="PS50830">
    <property type="entry name" value="TNASE_3"/>
    <property type="match status" value="1"/>
</dbReference>
<evidence type="ECO:0000256" key="1">
    <source>
        <dbReference type="SAM" id="MobiDB-lite"/>
    </source>
</evidence>
<evidence type="ECO:0000313" key="3">
    <source>
        <dbReference type="EMBL" id="MCZ2219822.1"/>
    </source>
</evidence>
<dbReference type="GO" id="GO:0004518">
    <property type="term" value="F:nuclease activity"/>
    <property type="evidence" value="ECO:0007669"/>
    <property type="project" value="InterPro"/>
</dbReference>
<organism evidence="3 4">
    <name type="scientific">Corynebacterium pilbarense</name>
    <dbReference type="NCBI Taxonomy" id="1288393"/>
    <lineage>
        <taxon>Bacteria</taxon>
        <taxon>Bacillati</taxon>
        <taxon>Actinomycetota</taxon>
        <taxon>Actinomycetes</taxon>
        <taxon>Mycobacteriales</taxon>
        <taxon>Corynebacteriaceae</taxon>
        <taxon>Corynebacterium</taxon>
    </lineage>
</organism>
<dbReference type="Proteomes" id="UP001071110">
    <property type="component" value="Unassembled WGS sequence"/>
</dbReference>
<dbReference type="InterPro" id="IPR035437">
    <property type="entry name" value="SNase_OB-fold_sf"/>
</dbReference>
<dbReference type="RefSeq" id="WP_269026780.1">
    <property type="nucleotide sequence ID" value="NZ_BAABDP010000009.1"/>
</dbReference>
<dbReference type="Gene3D" id="2.40.50.90">
    <property type="match status" value="1"/>
</dbReference>
<dbReference type="InterPro" id="IPR016071">
    <property type="entry name" value="Staphylococal_nuclease_OB-fold"/>
</dbReference>
<feature type="domain" description="TNase-like" evidence="2">
    <location>
        <begin position="24"/>
        <end position="156"/>
    </location>
</feature>
<accession>A0A9Q4NR50</accession>
<feature type="region of interest" description="Disordered" evidence="1">
    <location>
        <begin position="264"/>
        <end position="305"/>
    </location>
</feature>
<comment type="caution">
    <text evidence="3">The sequence shown here is derived from an EMBL/GenBank/DDBJ whole genome shotgun (WGS) entry which is preliminary data.</text>
</comment>
<dbReference type="GO" id="GO:0003676">
    <property type="term" value="F:nucleic acid binding"/>
    <property type="evidence" value="ECO:0007669"/>
    <property type="project" value="InterPro"/>
</dbReference>
<dbReference type="AlphaFoldDB" id="A0A9Q4NR50"/>
<evidence type="ECO:0000313" key="4">
    <source>
        <dbReference type="Proteomes" id="UP001071110"/>
    </source>
</evidence>
<dbReference type="InterPro" id="IPR002071">
    <property type="entry name" value="Thermonucl_AS"/>
</dbReference>
<feature type="compositionally biased region" description="Basic and acidic residues" evidence="1">
    <location>
        <begin position="264"/>
        <end position="278"/>
    </location>
</feature>
<gene>
    <name evidence="3" type="ORF">NUW87_00305</name>
</gene>
<name>A0A9Q4NR50_9CORY</name>
<keyword evidence="4" id="KW-1185">Reference proteome</keyword>
<dbReference type="SMART" id="SM00318">
    <property type="entry name" value="SNc"/>
    <property type="match status" value="1"/>
</dbReference>
<dbReference type="PROSITE" id="PS01284">
    <property type="entry name" value="TNASE_2"/>
    <property type="match status" value="1"/>
</dbReference>
<evidence type="ECO:0000259" key="2">
    <source>
        <dbReference type="PROSITE" id="PS50830"/>
    </source>
</evidence>
<dbReference type="Pfam" id="PF00565">
    <property type="entry name" value="SNase"/>
    <property type="match status" value="1"/>
</dbReference>
<dbReference type="SUPFAM" id="SSF50199">
    <property type="entry name" value="Staphylococcal nuclease"/>
    <property type="match status" value="1"/>
</dbReference>
<protein>
    <submittedName>
        <fullName evidence="3">Thermonuclease family protein</fullName>
    </submittedName>
</protein>
<reference evidence="3" key="1">
    <citation type="submission" date="2022-08" db="EMBL/GenBank/DDBJ databases">
        <title>Corynebacterium sp. nov., isolated from clinical breast specimens.</title>
        <authorList>
            <person name="Zhang T."/>
        </authorList>
    </citation>
    <scope>NUCLEOTIDE SEQUENCE</scope>
    <source>
        <strain evidence="3">CCUG 57942</strain>
    </source>
</reference>
<dbReference type="EMBL" id="JANRML010000001">
    <property type="protein sequence ID" value="MCZ2219822.1"/>
    <property type="molecule type" value="Genomic_DNA"/>
</dbReference>